<feature type="repeat" description="TPR" evidence="3">
    <location>
        <begin position="518"/>
        <end position="551"/>
    </location>
</feature>
<sequence length="624" mass="72007">MNLMLDQIIATEVSTAVSDVLAGKPSGKTIWIDNGDPADLDETFASFAGVDGYFYRTTLTLLDRTIFGTIKELLLLTKPLWSQWEWIRRDYYHEMNGLFPGSYEGLPDVYQVTYSWSELRLNRDIQWGYRIMHFAAHVLKEVAQHKPLVIALHDIQHADRLSLQTIYHLLHNLKAERVVLVMQKRPYDTVGRQITSDNGQAIEKLLGVIADALKPLHLIGSKSDGPDLAPSSQAGEQTVDSIREVVEQMRRGEWDTEKYKDQLASTMLYYNLDAVLTLGDEMLAHLPVLPAEEERAIRFHIWRQKGVALAFMEMYPEAIHAFTLMNDYAGHLSESTKAYHLLALCYGKRVGRWDIAKQFLHEGIRMTEGHSDFDTVYERCWLFNFLAYVTYLHDRNIPLALEYANTAYEGIKPFSHMAKGENVMEELEDPKVPLRLFYNLSINISYLHYFGKDYDSAIELWQNTVGDSVKNIPDVYKKEFFYFEGNILNRMGKKEESLASFERTYKIAMLNADSFNAEISVRPLAVTYFQLERFDQALQWYERSLSLKRELGDNRLTNTYMSIILCHLKLGNDEQAQSVFHEAQELLPPRFAELFVKGEVVAHANEYLDYGSYILNQSISQMII</sequence>
<dbReference type="PROSITE" id="PS50005">
    <property type="entry name" value="TPR"/>
    <property type="match status" value="1"/>
</dbReference>
<organism evidence="4 5">
    <name type="scientific">Tumebacillus algifaecis</name>
    <dbReference type="NCBI Taxonomy" id="1214604"/>
    <lineage>
        <taxon>Bacteria</taxon>
        <taxon>Bacillati</taxon>
        <taxon>Bacillota</taxon>
        <taxon>Bacilli</taxon>
        <taxon>Bacillales</taxon>
        <taxon>Alicyclobacillaceae</taxon>
        <taxon>Tumebacillus</taxon>
    </lineage>
</organism>
<name>A0A223CZ55_9BACL</name>
<keyword evidence="2 3" id="KW-0802">TPR repeat</keyword>
<dbReference type="OrthoDB" id="2379013at2"/>
<dbReference type="PANTHER" id="PTHR45641:SF19">
    <property type="entry name" value="NEPHROCYSTIN-3"/>
    <property type="match status" value="1"/>
</dbReference>
<evidence type="ECO:0000256" key="2">
    <source>
        <dbReference type="ARBA" id="ARBA00022803"/>
    </source>
</evidence>
<dbReference type="RefSeq" id="WP_094235665.1">
    <property type="nucleotide sequence ID" value="NZ_CP022657.1"/>
</dbReference>
<evidence type="ECO:0000313" key="5">
    <source>
        <dbReference type="Proteomes" id="UP000214688"/>
    </source>
</evidence>
<dbReference type="InterPro" id="IPR019734">
    <property type="entry name" value="TPR_rpt"/>
</dbReference>
<evidence type="ECO:0000313" key="4">
    <source>
        <dbReference type="EMBL" id="ASS74413.1"/>
    </source>
</evidence>
<keyword evidence="1" id="KW-0677">Repeat</keyword>
<gene>
    <name evidence="4" type="ORF">CIG75_05040</name>
</gene>
<dbReference type="Proteomes" id="UP000214688">
    <property type="component" value="Chromosome"/>
</dbReference>
<dbReference type="SMART" id="SM00028">
    <property type="entry name" value="TPR"/>
    <property type="match status" value="3"/>
</dbReference>
<dbReference type="EMBL" id="CP022657">
    <property type="protein sequence ID" value="ASS74413.1"/>
    <property type="molecule type" value="Genomic_DNA"/>
</dbReference>
<keyword evidence="5" id="KW-1185">Reference proteome</keyword>
<protein>
    <submittedName>
        <fullName evidence="4">Uncharacterized protein</fullName>
    </submittedName>
</protein>
<dbReference type="KEGG" id="tab:CIG75_05040"/>
<dbReference type="AlphaFoldDB" id="A0A223CZ55"/>
<evidence type="ECO:0000256" key="3">
    <source>
        <dbReference type="PROSITE-ProRule" id="PRU00339"/>
    </source>
</evidence>
<dbReference type="Pfam" id="PF13374">
    <property type="entry name" value="TPR_10"/>
    <property type="match status" value="1"/>
</dbReference>
<proteinExistence type="predicted"/>
<accession>A0A223CZ55</accession>
<dbReference type="SUPFAM" id="SSF48452">
    <property type="entry name" value="TPR-like"/>
    <property type="match status" value="2"/>
</dbReference>
<dbReference type="Gene3D" id="1.25.40.10">
    <property type="entry name" value="Tetratricopeptide repeat domain"/>
    <property type="match status" value="2"/>
</dbReference>
<dbReference type="InterPro" id="IPR011990">
    <property type="entry name" value="TPR-like_helical_dom_sf"/>
</dbReference>
<dbReference type="PANTHER" id="PTHR45641">
    <property type="entry name" value="TETRATRICOPEPTIDE REPEAT PROTEIN (AFU_ORTHOLOGUE AFUA_6G03870)"/>
    <property type="match status" value="1"/>
</dbReference>
<reference evidence="4 5" key="1">
    <citation type="journal article" date="2015" name="Int. J. Syst. Evol. Microbiol.">
        <title>Tumebacillus algifaecis sp. nov., isolated from decomposing algal scum.</title>
        <authorList>
            <person name="Wu Y.F."/>
            <person name="Zhang B."/>
            <person name="Xing P."/>
            <person name="Wu Q.L."/>
            <person name="Liu S.J."/>
        </authorList>
    </citation>
    <scope>NUCLEOTIDE SEQUENCE [LARGE SCALE GENOMIC DNA]</scope>
    <source>
        <strain evidence="4 5">THMBR28</strain>
    </source>
</reference>
<evidence type="ECO:0000256" key="1">
    <source>
        <dbReference type="ARBA" id="ARBA00022737"/>
    </source>
</evidence>